<dbReference type="InterPro" id="IPR009080">
    <property type="entry name" value="tRNAsynth_Ia_anticodon-bd"/>
</dbReference>
<dbReference type="Proteomes" id="UP000276741">
    <property type="component" value="Chromosome"/>
</dbReference>
<keyword evidence="6 9" id="KW-0648">Protein biosynthesis</keyword>
<dbReference type="InterPro" id="IPR035684">
    <property type="entry name" value="ArgRS_core"/>
</dbReference>
<dbReference type="SUPFAM" id="SSF55190">
    <property type="entry name" value="Arginyl-tRNA synthetase (ArgRS), N-terminal 'additional' domain"/>
    <property type="match status" value="1"/>
</dbReference>
<evidence type="ECO:0000313" key="12">
    <source>
        <dbReference type="EMBL" id="BBD72625.1"/>
    </source>
</evidence>
<feature type="coiled-coil region" evidence="10">
    <location>
        <begin position="188"/>
        <end position="215"/>
    </location>
</feature>
<evidence type="ECO:0000256" key="10">
    <source>
        <dbReference type="SAM" id="Coils"/>
    </source>
</evidence>
<dbReference type="Gene3D" id="3.40.50.620">
    <property type="entry name" value="HUPs"/>
    <property type="match status" value="1"/>
</dbReference>
<dbReference type="SMART" id="SM00836">
    <property type="entry name" value="DALR_1"/>
    <property type="match status" value="1"/>
</dbReference>
<dbReference type="GO" id="GO:0004814">
    <property type="term" value="F:arginine-tRNA ligase activity"/>
    <property type="evidence" value="ECO:0007669"/>
    <property type="project" value="UniProtKB-EC"/>
</dbReference>
<dbReference type="RefSeq" id="WP_126449896.1">
    <property type="nucleotide sequence ID" value="NZ_AP018553.1"/>
</dbReference>
<proteinExistence type="inferred from homology"/>
<dbReference type="PRINTS" id="PR01038">
    <property type="entry name" value="TRNASYNTHARG"/>
</dbReference>
<protein>
    <recommendedName>
        <fullName evidence="2">arginine--tRNA ligase</fullName>
        <ecNumber evidence="2">6.1.1.19</ecNumber>
    </recommendedName>
</protein>
<dbReference type="PANTHER" id="PTHR11956:SF5">
    <property type="entry name" value="ARGININE--TRNA LIGASE, CYTOPLASMIC"/>
    <property type="match status" value="1"/>
</dbReference>
<evidence type="ECO:0000259" key="11">
    <source>
        <dbReference type="SMART" id="SM00836"/>
    </source>
</evidence>
<dbReference type="GO" id="GO:0005524">
    <property type="term" value="F:ATP binding"/>
    <property type="evidence" value="ECO:0007669"/>
    <property type="project" value="UniProtKB-KW"/>
</dbReference>
<evidence type="ECO:0000256" key="8">
    <source>
        <dbReference type="ARBA" id="ARBA00049339"/>
    </source>
</evidence>
<dbReference type="Pfam" id="PF05746">
    <property type="entry name" value="DALR_1"/>
    <property type="match status" value="1"/>
</dbReference>
<evidence type="ECO:0000256" key="4">
    <source>
        <dbReference type="ARBA" id="ARBA00022741"/>
    </source>
</evidence>
<evidence type="ECO:0000256" key="7">
    <source>
        <dbReference type="ARBA" id="ARBA00023146"/>
    </source>
</evidence>
<evidence type="ECO:0000256" key="3">
    <source>
        <dbReference type="ARBA" id="ARBA00022598"/>
    </source>
</evidence>
<dbReference type="Pfam" id="PF00750">
    <property type="entry name" value="tRNA-synt_1d"/>
    <property type="match status" value="2"/>
</dbReference>
<reference evidence="12" key="3">
    <citation type="journal article" date="2019" name="BMC Res. Notes">
        <title>Complete genome sequence of the Sulfodiicoccus acidiphilus strain HS-1T, the first crenarchaeon that lacks polB3, isolated from an acidic hot spring in Ohwaku-dani, Hakone, Japan.</title>
        <authorList>
            <person name="Sakai H.D."/>
            <person name="Kurosawa N."/>
        </authorList>
    </citation>
    <scope>NUCLEOTIDE SEQUENCE</scope>
    <source>
        <strain evidence="12">HS-1</strain>
    </source>
</reference>
<evidence type="ECO:0000256" key="5">
    <source>
        <dbReference type="ARBA" id="ARBA00022840"/>
    </source>
</evidence>
<evidence type="ECO:0000313" key="14">
    <source>
        <dbReference type="Proteomes" id="UP000276741"/>
    </source>
</evidence>
<dbReference type="OrthoDB" id="372102at2157"/>
<name>A0A348B373_9CREN</name>
<dbReference type="PANTHER" id="PTHR11956">
    <property type="entry name" value="ARGINYL-TRNA SYNTHETASE"/>
    <property type="match status" value="1"/>
</dbReference>
<sequence length="621" mass="70159">MNPFAEVRKEFARELASRINTDAEKIEKRIETPPSEDLGDVAVPLREIAPRDRYNELKFEGKLIRSTQVVGIYLNAFVNEKELFKLTFSFLGPNYGLEKTDSPKRVVVEHTSANPVHPLHIGHLRNAVLGDTIANLLKLRGHAVNVRFYVNDAGRQSATLAYGMAKLGWPSPPSNAKKDVWLGLVYACTNVIIEVNKLKRQLETLKDKPEEYSAKVRELDDLVSVAEGLRERDSSLFDRLAEEIGKDPEPDRSVQELMLSYEWGKEPTKELVRRVANAALEGISQTLSSLDIHFDSFDYESDLIWDGSVSKIIQMAREKKVVTVHKGATAITFDLLTEDERKFLRIPKGLNVPPLILVRADGTTLYPTRDLAYTLLKYRDFNAHTVINVIAEEQTTPQIQLRAALYLMGFKSEAVNLLHFSYSMVNVEGMKMSGRRGRYFSVDEVIEQVRAAVSNRVKERGGGEGVEDLVRGAVRFAIIAVAPNKPISFSVQRAIDFNQNSGPYLQYTYARASSVLSKVESFPSLEEVDFSDLKNDKRRLLILISKFPDIFISTADDMRPEVMTTYLNKLADVFNRLYDTERILQDPIPGKRALKLWLVRGVETVLRNGLSALRIKPLSKV</sequence>
<dbReference type="KEGG" id="sacd:HS1genome_1014"/>
<keyword evidence="5 9" id="KW-0067">ATP-binding</keyword>
<dbReference type="AlphaFoldDB" id="A0A348B373"/>
<organism evidence="12 14">
    <name type="scientific">Sulfodiicoccus acidiphilus</name>
    <dbReference type="NCBI Taxonomy" id="1670455"/>
    <lineage>
        <taxon>Archaea</taxon>
        <taxon>Thermoproteota</taxon>
        <taxon>Thermoprotei</taxon>
        <taxon>Sulfolobales</taxon>
        <taxon>Sulfolobaceae</taxon>
        <taxon>Sulfodiicoccus</taxon>
    </lineage>
</organism>
<reference evidence="13" key="1">
    <citation type="journal article" date="2014" name="Int. J. Syst. Evol. Microbiol.">
        <title>Complete genome sequence of Corynebacterium casei LMG S-19264T (=DSM 44701T), isolated from a smear-ripened cheese.</title>
        <authorList>
            <consortium name="US DOE Joint Genome Institute (JGI-PGF)"/>
            <person name="Walter F."/>
            <person name="Albersmeier A."/>
            <person name="Kalinowski J."/>
            <person name="Ruckert C."/>
        </authorList>
    </citation>
    <scope>NUCLEOTIDE SEQUENCE</scope>
    <source>
        <strain evidence="13">JCM 31740</strain>
    </source>
</reference>
<dbReference type="Gene3D" id="3.30.1360.70">
    <property type="entry name" value="Arginyl tRNA synthetase N-terminal domain"/>
    <property type="match status" value="1"/>
</dbReference>
<dbReference type="Proteomes" id="UP000616143">
    <property type="component" value="Unassembled WGS sequence"/>
</dbReference>
<evidence type="ECO:0000256" key="9">
    <source>
        <dbReference type="RuleBase" id="RU363038"/>
    </source>
</evidence>
<keyword evidence="10" id="KW-0175">Coiled coil</keyword>
<dbReference type="InterPro" id="IPR008909">
    <property type="entry name" value="DALR_anticod-bd"/>
</dbReference>
<evidence type="ECO:0000313" key="13">
    <source>
        <dbReference type="EMBL" id="GGT93235.1"/>
    </source>
</evidence>
<reference evidence="14" key="2">
    <citation type="submission" date="2018-04" db="EMBL/GenBank/DDBJ databases">
        <title>Complete genome sequence of Sulfodiicoccus acidiphilus strain HS-1.</title>
        <authorList>
            <person name="Sakai H.D."/>
            <person name="Kurosawa N."/>
        </authorList>
    </citation>
    <scope>NUCLEOTIDE SEQUENCE [LARGE SCALE GENOMIC DNA]</scope>
    <source>
        <strain evidence="14">HS-1</strain>
    </source>
</reference>
<evidence type="ECO:0000256" key="6">
    <source>
        <dbReference type="ARBA" id="ARBA00022917"/>
    </source>
</evidence>
<comment type="catalytic activity">
    <reaction evidence="8">
        <text>tRNA(Arg) + L-arginine + ATP = L-arginyl-tRNA(Arg) + AMP + diphosphate</text>
        <dbReference type="Rhea" id="RHEA:20301"/>
        <dbReference type="Rhea" id="RHEA-COMP:9658"/>
        <dbReference type="Rhea" id="RHEA-COMP:9673"/>
        <dbReference type="ChEBI" id="CHEBI:30616"/>
        <dbReference type="ChEBI" id="CHEBI:32682"/>
        <dbReference type="ChEBI" id="CHEBI:33019"/>
        <dbReference type="ChEBI" id="CHEBI:78442"/>
        <dbReference type="ChEBI" id="CHEBI:78513"/>
        <dbReference type="ChEBI" id="CHEBI:456215"/>
        <dbReference type="EC" id="6.1.1.19"/>
    </reaction>
</comment>
<keyword evidence="7 9" id="KW-0030">Aminoacyl-tRNA synthetase</keyword>
<dbReference type="GO" id="GO:0005737">
    <property type="term" value="C:cytoplasm"/>
    <property type="evidence" value="ECO:0007669"/>
    <property type="project" value="InterPro"/>
</dbReference>
<feature type="domain" description="DALR anticodon binding" evidence="11">
    <location>
        <begin position="505"/>
        <end position="621"/>
    </location>
</feature>
<dbReference type="InterPro" id="IPR036695">
    <property type="entry name" value="Arg-tRNA-synth_N_sf"/>
</dbReference>
<dbReference type="GeneID" id="38666526"/>
<dbReference type="InterPro" id="IPR014729">
    <property type="entry name" value="Rossmann-like_a/b/a_fold"/>
</dbReference>
<reference evidence="13" key="4">
    <citation type="submission" date="2020-09" db="EMBL/GenBank/DDBJ databases">
        <authorList>
            <person name="Sun Q."/>
            <person name="Ohkuma M."/>
        </authorList>
    </citation>
    <scope>NUCLEOTIDE SEQUENCE</scope>
    <source>
        <strain evidence="13">JCM 31740</strain>
    </source>
</reference>
<dbReference type="Gene3D" id="1.10.730.10">
    <property type="entry name" value="Isoleucyl-tRNA Synthetase, Domain 1"/>
    <property type="match status" value="1"/>
</dbReference>
<evidence type="ECO:0000256" key="1">
    <source>
        <dbReference type="ARBA" id="ARBA00005594"/>
    </source>
</evidence>
<dbReference type="NCBIfam" id="NF002446">
    <property type="entry name" value="PRK01611.3-3"/>
    <property type="match status" value="1"/>
</dbReference>
<dbReference type="EMBL" id="AP018553">
    <property type="protein sequence ID" value="BBD72625.1"/>
    <property type="molecule type" value="Genomic_DNA"/>
</dbReference>
<accession>A0A348B373</accession>
<dbReference type="InterPro" id="IPR001278">
    <property type="entry name" value="Arg-tRNA-ligase"/>
</dbReference>
<gene>
    <name evidence="13" type="ORF">GCM10007116_08620</name>
    <name evidence="12" type="ORF">HS1genome_1014</name>
</gene>
<evidence type="ECO:0000256" key="2">
    <source>
        <dbReference type="ARBA" id="ARBA00012837"/>
    </source>
</evidence>
<keyword evidence="4 9" id="KW-0547">Nucleotide-binding</keyword>
<dbReference type="EMBL" id="BMQS01000007">
    <property type="protein sequence ID" value="GGT93235.1"/>
    <property type="molecule type" value="Genomic_DNA"/>
</dbReference>
<dbReference type="GO" id="GO:0006420">
    <property type="term" value="P:arginyl-tRNA aminoacylation"/>
    <property type="evidence" value="ECO:0007669"/>
    <property type="project" value="InterPro"/>
</dbReference>
<keyword evidence="3 9" id="KW-0436">Ligase</keyword>
<dbReference type="SUPFAM" id="SSF52374">
    <property type="entry name" value="Nucleotidylyl transferase"/>
    <property type="match status" value="1"/>
</dbReference>
<dbReference type="EC" id="6.1.1.19" evidence="2"/>
<keyword evidence="14" id="KW-1185">Reference proteome</keyword>
<dbReference type="SUPFAM" id="SSF47323">
    <property type="entry name" value="Anticodon-binding domain of a subclass of class I aminoacyl-tRNA synthetases"/>
    <property type="match status" value="1"/>
</dbReference>
<comment type="similarity">
    <text evidence="1 9">Belongs to the class-I aminoacyl-tRNA synthetase family.</text>
</comment>